<dbReference type="GO" id="GO:0004180">
    <property type="term" value="F:carboxypeptidase activity"/>
    <property type="evidence" value="ECO:0007669"/>
    <property type="project" value="UniProtKB-KW"/>
</dbReference>
<organism evidence="2 3">
    <name type="scientific">Paenibacillus prosopidis</name>
    <dbReference type="NCBI Taxonomy" id="630520"/>
    <lineage>
        <taxon>Bacteria</taxon>
        <taxon>Bacillati</taxon>
        <taxon>Bacillota</taxon>
        <taxon>Bacilli</taxon>
        <taxon>Bacillales</taxon>
        <taxon>Paenibacillaceae</taxon>
        <taxon>Paenibacillus</taxon>
    </lineage>
</organism>
<dbReference type="Pfam" id="PF02557">
    <property type="entry name" value="VanY"/>
    <property type="match status" value="1"/>
</dbReference>
<dbReference type="RefSeq" id="WP_114378224.1">
    <property type="nucleotide sequence ID" value="NZ_QPJD01000001.1"/>
</dbReference>
<dbReference type="Proteomes" id="UP000252415">
    <property type="component" value="Unassembled WGS sequence"/>
</dbReference>
<keyword evidence="3" id="KW-1185">Reference proteome</keyword>
<dbReference type="EMBL" id="QPJD01000001">
    <property type="protein sequence ID" value="RCW51992.1"/>
    <property type="molecule type" value="Genomic_DNA"/>
</dbReference>
<dbReference type="OrthoDB" id="9792074at2"/>
<comment type="caution">
    <text evidence="2">The sequence shown here is derived from an EMBL/GenBank/DDBJ whole genome shotgun (WGS) entry which is preliminary data.</text>
</comment>
<dbReference type="Gene3D" id="3.30.200.180">
    <property type="match status" value="1"/>
</dbReference>
<evidence type="ECO:0000313" key="2">
    <source>
        <dbReference type="EMBL" id="RCW51992.1"/>
    </source>
</evidence>
<evidence type="ECO:0000313" key="3">
    <source>
        <dbReference type="Proteomes" id="UP000252415"/>
    </source>
</evidence>
<reference evidence="2 3" key="1">
    <citation type="submission" date="2018-07" db="EMBL/GenBank/DDBJ databases">
        <title>Genomic Encyclopedia of Type Strains, Phase III (KMG-III): the genomes of soil and plant-associated and newly described type strains.</title>
        <authorList>
            <person name="Whitman W."/>
        </authorList>
    </citation>
    <scope>NUCLEOTIDE SEQUENCE [LARGE SCALE GENOMIC DNA]</scope>
    <source>
        <strain evidence="2 3">CECT 7506</strain>
    </source>
</reference>
<dbReference type="InterPro" id="IPR009045">
    <property type="entry name" value="Zn_M74/Hedgehog-like"/>
</dbReference>
<dbReference type="AlphaFoldDB" id="A0A368W7M9"/>
<accession>A0A368W7M9</accession>
<dbReference type="GO" id="GO:0006508">
    <property type="term" value="P:proteolysis"/>
    <property type="evidence" value="ECO:0007669"/>
    <property type="project" value="InterPro"/>
</dbReference>
<dbReference type="PANTHER" id="PTHR34385:SF1">
    <property type="entry name" value="PEPTIDOGLYCAN L-ALANYL-D-GLUTAMATE ENDOPEPTIDASE CWLK"/>
    <property type="match status" value="1"/>
</dbReference>
<dbReference type="SUPFAM" id="SSF55166">
    <property type="entry name" value="Hedgehog/DD-peptidase"/>
    <property type="match status" value="1"/>
</dbReference>
<name>A0A368W7M9_9BACL</name>
<protein>
    <submittedName>
        <fullName evidence="2">D-alanyl-D-alanine dipeptidase/carboxypeptidase</fullName>
    </submittedName>
</protein>
<keyword evidence="2" id="KW-0121">Carboxypeptidase</keyword>
<gene>
    <name evidence="2" type="ORF">DFP97_101338</name>
</gene>
<feature type="domain" description="D-alanyl-D-alanine carboxypeptidase-like core" evidence="1">
    <location>
        <begin position="69"/>
        <end position="195"/>
    </location>
</feature>
<proteinExistence type="predicted"/>
<dbReference type="Gene3D" id="3.30.1380.10">
    <property type="match status" value="1"/>
</dbReference>
<dbReference type="InterPro" id="IPR003709">
    <property type="entry name" value="VanY-like_core_dom"/>
</dbReference>
<sequence length="286" mass="32466">MGQTNLAKRNQSGRHITFNTIQAANSEIHQGHLVLINRDNPIQQTIASDSLTPLSLIPAIHTLREGMLLERTCLRHLADLLEACQGINDIIAVSGYRTKLEQEEIYESSLTDNGAEYTARYVALPDRSEHQTGLAIDVGKLNKDVDFIAPAFPDSGVYKSFKQLAARYGFIQRYKEGKESFTQISCEPWHFRYLGYPHAEIMEQNDWCLEEYIDRLESYPFEYDHLVFEDEQSFVEIYYVAADAGTSTTIPLVECDRFHLSGNNRDGFIVTAFLDKGSRARLTALS</sequence>
<keyword evidence="2" id="KW-0378">Hydrolase</keyword>
<keyword evidence="2" id="KW-0645">Protease</keyword>
<evidence type="ECO:0000259" key="1">
    <source>
        <dbReference type="Pfam" id="PF02557"/>
    </source>
</evidence>
<dbReference type="PANTHER" id="PTHR34385">
    <property type="entry name" value="D-ALANYL-D-ALANINE CARBOXYPEPTIDASE"/>
    <property type="match status" value="1"/>
</dbReference>
<dbReference type="InterPro" id="IPR052179">
    <property type="entry name" value="DD-CPase-like"/>
</dbReference>